<proteinExistence type="predicted"/>
<organism evidence="3 4">
    <name type="scientific">Pseudonocardia humida</name>
    <dbReference type="NCBI Taxonomy" id="2800819"/>
    <lineage>
        <taxon>Bacteria</taxon>
        <taxon>Bacillati</taxon>
        <taxon>Actinomycetota</taxon>
        <taxon>Actinomycetes</taxon>
        <taxon>Pseudonocardiales</taxon>
        <taxon>Pseudonocardiaceae</taxon>
        <taxon>Pseudonocardia</taxon>
    </lineage>
</organism>
<keyword evidence="4" id="KW-1185">Reference proteome</keyword>
<feature type="domain" description="DUF4440" evidence="2">
    <location>
        <begin position="59"/>
        <end position="155"/>
    </location>
</feature>
<feature type="region of interest" description="Disordered" evidence="1">
    <location>
        <begin position="1"/>
        <end position="54"/>
    </location>
</feature>
<evidence type="ECO:0000259" key="2">
    <source>
        <dbReference type="Pfam" id="PF14534"/>
    </source>
</evidence>
<gene>
    <name evidence="3" type="ORF">KDL28_25065</name>
</gene>
<dbReference type="Gene3D" id="3.10.450.50">
    <property type="match status" value="1"/>
</dbReference>
<dbReference type="InterPro" id="IPR032710">
    <property type="entry name" value="NTF2-like_dom_sf"/>
</dbReference>
<accession>A0ABT1A6H8</accession>
<protein>
    <submittedName>
        <fullName evidence="3">Nuclear transport factor 2 family protein</fullName>
    </submittedName>
</protein>
<evidence type="ECO:0000256" key="1">
    <source>
        <dbReference type="SAM" id="MobiDB-lite"/>
    </source>
</evidence>
<sequence length="166" mass="18755">MPWSWDHPSPWRRPPTRADQDVHRTDPVSPAEAVATAAPDCHRRDVHTSGADPDLDDVVARERRLLDPVVRRCRDTAGHLLDPDFREFGAFGRVWDRDSILAAMAAEDAPPPDVDGIAATRVGADTVLVTYRARRPGRTTLRSSLWRRRDGSDWLLYFHQGTVQRS</sequence>
<name>A0ABT1A6H8_9PSEU</name>
<dbReference type="SUPFAM" id="SSF54427">
    <property type="entry name" value="NTF2-like"/>
    <property type="match status" value="1"/>
</dbReference>
<evidence type="ECO:0000313" key="4">
    <source>
        <dbReference type="Proteomes" id="UP001165283"/>
    </source>
</evidence>
<dbReference type="EMBL" id="JAGSOV010000053">
    <property type="protein sequence ID" value="MCO1658339.1"/>
    <property type="molecule type" value="Genomic_DNA"/>
</dbReference>
<comment type="caution">
    <text evidence="3">The sequence shown here is derived from an EMBL/GenBank/DDBJ whole genome shotgun (WGS) entry which is preliminary data.</text>
</comment>
<dbReference type="InterPro" id="IPR027843">
    <property type="entry name" value="DUF4440"/>
</dbReference>
<dbReference type="Pfam" id="PF14534">
    <property type="entry name" value="DUF4440"/>
    <property type="match status" value="1"/>
</dbReference>
<feature type="compositionally biased region" description="Basic and acidic residues" evidence="1">
    <location>
        <begin position="16"/>
        <end position="26"/>
    </location>
</feature>
<reference evidence="3" key="1">
    <citation type="submission" date="2021-04" db="EMBL/GenBank/DDBJ databases">
        <title>Pseudonocardia sp. nov., isolated from sandy soil of mangrove forest.</title>
        <authorList>
            <person name="Zan Z."/>
            <person name="Huang R."/>
            <person name="Liu W."/>
        </authorList>
    </citation>
    <scope>NUCLEOTIDE SEQUENCE</scope>
    <source>
        <strain evidence="3">S2-4</strain>
    </source>
</reference>
<dbReference type="Proteomes" id="UP001165283">
    <property type="component" value="Unassembled WGS sequence"/>
</dbReference>
<evidence type="ECO:0000313" key="3">
    <source>
        <dbReference type="EMBL" id="MCO1658339.1"/>
    </source>
</evidence>